<sequence>MYIAFSALLIFFSTCYLKVTFKSRNIPSHLTISFGVSLDFWPLKSHDCFVSPRTVLDIQYFAAVNRAVRCPQLYCLFNEGENKLDIREERFVGMAKWFFLRSAVCLLLGLMPNITSIKILHVKQKWMGVVSQRVKDGRLLERLSHLTYHASGSMDNGFLDFPPRMEYLDVKS</sequence>
<reference evidence="2" key="1">
    <citation type="journal article" date="2020" name="Stud. Mycol.">
        <title>101 Dothideomycetes genomes: a test case for predicting lifestyles and emergence of pathogens.</title>
        <authorList>
            <person name="Haridas S."/>
            <person name="Albert R."/>
            <person name="Binder M."/>
            <person name="Bloem J."/>
            <person name="Labutti K."/>
            <person name="Salamov A."/>
            <person name="Andreopoulos B."/>
            <person name="Baker S."/>
            <person name="Barry K."/>
            <person name="Bills G."/>
            <person name="Bluhm B."/>
            <person name="Cannon C."/>
            <person name="Castanera R."/>
            <person name="Culley D."/>
            <person name="Daum C."/>
            <person name="Ezra D."/>
            <person name="Gonzalez J."/>
            <person name="Henrissat B."/>
            <person name="Kuo A."/>
            <person name="Liang C."/>
            <person name="Lipzen A."/>
            <person name="Lutzoni F."/>
            <person name="Magnuson J."/>
            <person name="Mondo S."/>
            <person name="Nolan M."/>
            <person name="Ohm R."/>
            <person name="Pangilinan J."/>
            <person name="Park H.-J."/>
            <person name="Ramirez L."/>
            <person name="Alfaro M."/>
            <person name="Sun H."/>
            <person name="Tritt A."/>
            <person name="Yoshinaga Y."/>
            <person name="Zwiers L.-H."/>
            <person name="Turgeon B."/>
            <person name="Goodwin S."/>
            <person name="Spatafora J."/>
            <person name="Crous P."/>
            <person name="Grigoriev I."/>
        </authorList>
    </citation>
    <scope>NUCLEOTIDE SEQUENCE</scope>
    <source>
        <strain evidence="2">CBS 101060</strain>
    </source>
</reference>
<feature type="signal peptide" evidence="1">
    <location>
        <begin position="1"/>
        <end position="17"/>
    </location>
</feature>
<organism evidence="2 3">
    <name type="scientific">Patellaria atrata CBS 101060</name>
    <dbReference type="NCBI Taxonomy" id="1346257"/>
    <lineage>
        <taxon>Eukaryota</taxon>
        <taxon>Fungi</taxon>
        <taxon>Dikarya</taxon>
        <taxon>Ascomycota</taxon>
        <taxon>Pezizomycotina</taxon>
        <taxon>Dothideomycetes</taxon>
        <taxon>Dothideomycetes incertae sedis</taxon>
        <taxon>Patellariales</taxon>
        <taxon>Patellariaceae</taxon>
        <taxon>Patellaria</taxon>
    </lineage>
</organism>
<evidence type="ECO:0000313" key="2">
    <source>
        <dbReference type="EMBL" id="KAF2837402.1"/>
    </source>
</evidence>
<feature type="chain" id="PRO_5040361956" description="Transmembrane protein" evidence="1">
    <location>
        <begin position="18"/>
        <end position="172"/>
    </location>
</feature>
<dbReference type="Proteomes" id="UP000799429">
    <property type="component" value="Unassembled WGS sequence"/>
</dbReference>
<dbReference type="AlphaFoldDB" id="A0A9P4VQ41"/>
<gene>
    <name evidence="2" type="ORF">M501DRAFT_164193</name>
</gene>
<comment type="caution">
    <text evidence="2">The sequence shown here is derived from an EMBL/GenBank/DDBJ whole genome shotgun (WGS) entry which is preliminary data.</text>
</comment>
<evidence type="ECO:0000313" key="3">
    <source>
        <dbReference type="Proteomes" id="UP000799429"/>
    </source>
</evidence>
<name>A0A9P4VQ41_9PEZI</name>
<dbReference type="EMBL" id="MU006099">
    <property type="protein sequence ID" value="KAF2837402.1"/>
    <property type="molecule type" value="Genomic_DNA"/>
</dbReference>
<proteinExistence type="predicted"/>
<protein>
    <recommendedName>
        <fullName evidence="4">Transmembrane protein</fullName>
    </recommendedName>
</protein>
<evidence type="ECO:0008006" key="4">
    <source>
        <dbReference type="Google" id="ProtNLM"/>
    </source>
</evidence>
<keyword evidence="1" id="KW-0732">Signal</keyword>
<accession>A0A9P4VQ41</accession>
<keyword evidence="3" id="KW-1185">Reference proteome</keyword>
<evidence type="ECO:0000256" key="1">
    <source>
        <dbReference type="SAM" id="SignalP"/>
    </source>
</evidence>